<name>A0A395IQW2_9HELO</name>
<feature type="compositionally biased region" description="Low complexity" evidence="1">
    <location>
        <begin position="71"/>
        <end position="80"/>
    </location>
</feature>
<sequence>MTQSDARLISVEEEIIRGVESEIASSVPLFQAQSSIGTANPITLHRAMDALNSIPSFIPTTAGHMILCQKSSPQNQNSQPTFAKYNPPQFTPNNHIDAVQFNEDDFSDDNNIDLDTSYALPMSQSSSQP</sequence>
<dbReference type="Proteomes" id="UP000249056">
    <property type="component" value="Unassembled WGS sequence"/>
</dbReference>
<reference evidence="2 3" key="1">
    <citation type="submission" date="2018-06" db="EMBL/GenBank/DDBJ databases">
        <title>Genome Sequence of the Brown Rot Fungal Pathogen Monilinia fructigena.</title>
        <authorList>
            <person name="Landi L."/>
            <person name="De Miccolis Angelini R.M."/>
            <person name="Pollastro S."/>
            <person name="Abate D."/>
            <person name="Faretra F."/>
            <person name="Romanazzi G."/>
        </authorList>
    </citation>
    <scope>NUCLEOTIDE SEQUENCE [LARGE SCALE GENOMIC DNA]</scope>
    <source>
        <strain evidence="2 3">Mfrg269</strain>
    </source>
</reference>
<gene>
    <name evidence="2" type="ORF">DID88_009854</name>
</gene>
<dbReference type="AlphaFoldDB" id="A0A395IQW2"/>
<evidence type="ECO:0000313" key="2">
    <source>
        <dbReference type="EMBL" id="RAL60749.1"/>
    </source>
</evidence>
<accession>A0A395IQW2</accession>
<feature type="region of interest" description="Disordered" evidence="1">
    <location>
        <begin position="70"/>
        <end position="129"/>
    </location>
</feature>
<dbReference type="OrthoDB" id="3548061at2759"/>
<evidence type="ECO:0000256" key="1">
    <source>
        <dbReference type="SAM" id="MobiDB-lite"/>
    </source>
</evidence>
<organism evidence="2 3">
    <name type="scientific">Monilinia fructigena</name>
    <dbReference type="NCBI Taxonomy" id="38457"/>
    <lineage>
        <taxon>Eukaryota</taxon>
        <taxon>Fungi</taxon>
        <taxon>Dikarya</taxon>
        <taxon>Ascomycota</taxon>
        <taxon>Pezizomycotina</taxon>
        <taxon>Leotiomycetes</taxon>
        <taxon>Helotiales</taxon>
        <taxon>Sclerotiniaceae</taxon>
        <taxon>Monilinia</taxon>
    </lineage>
</organism>
<feature type="compositionally biased region" description="Acidic residues" evidence="1">
    <location>
        <begin position="102"/>
        <end position="112"/>
    </location>
</feature>
<comment type="caution">
    <text evidence="2">The sequence shown here is derived from an EMBL/GenBank/DDBJ whole genome shotgun (WGS) entry which is preliminary data.</text>
</comment>
<keyword evidence="3" id="KW-1185">Reference proteome</keyword>
<dbReference type="EMBL" id="QKRW01000037">
    <property type="protein sequence ID" value="RAL60749.1"/>
    <property type="molecule type" value="Genomic_DNA"/>
</dbReference>
<protein>
    <submittedName>
        <fullName evidence="2">Uncharacterized protein</fullName>
    </submittedName>
</protein>
<evidence type="ECO:0000313" key="3">
    <source>
        <dbReference type="Proteomes" id="UP000249056"/>
    </source>
</evidence>
<proteinExistence type="predicted"/>